<proteinExistence type="predicted"/>
<organism evidence="2 3">
    <name type="scientific">Coptis chinensis</name>
    <dbReference type="NCBI Taxonomy" id="261450"/>
    <lineage>
        <taxon>Eukaryota</taxon>
        <taxon>Viridiplantae</taxon>
        <taxon>Streptophyta</taxon>
        <taxon>Embryophyta</taxon>
        <taxon>Tracheophyta</taxon>
        <taxon>Spermatophyta</taxon>
        <taxon>Magnoliopsida</taxon>
        <taxon>Ranunculales</taxon>
        <taxon>Ranunculaceae</taxon>
        <taxon>Coptidoideae</taxon>
        <taxon>Coptis</taxon>
    </lineage>
</organism>
<evidence type="ECO:0000313" key="2">
    <source>
        <dbReference type="EMBL" id="KAF9612451.1"/>
    </source>
</evidence>
<dbReference type="EMBL" id="JADFTS010000003">
    <property type="protein sequence ID" value="KAF9612451.1"/>
    <property type="molecule type" value="Genomic_DNA"/>
</dbReference>
<dbReference type="InterPro" id="IPR056592">
    <property type="entry name" value="Beta-prop_At3g26010-like"/>
</dbReference>
<reference evidence="2 3" key="1">
    <citation type="submission" date="2020-10" db="EMBL/GenBank/DDBJ databases">
        <title>The Coptis chinensis genome and diversification of protoberbering-type alkaloids.</title>
        <authorList>
            <person name="Wang B."/>
            <person name="Shu S."/>
            <person name="Song C."/>
            <person name="Liu Y."/>
        </authorList>
    </citation>
    <scope>NUCLEOTIDE SEQUENCE [LARGE SCALE GENOMIC DNA]</scope>
    <source>
        <strain evidence="2">HL-2020</strain>
        <tissue evidence="2">Leaf</tissue>
    </source>
</reference>
<feature type="domain" description="F-box protein At3g26010-like beta-propeller" evidence="1">
    <location>
        <begin position="17"/>
        <end position="76"/>
    </location>
</feature>
<dbReference type="Pfam" id="PF24750">
    <property type="entry name" value="b-prop_At3g26010-like"/>
    <property type="match status" value="1"/>
</dbReference>
<dbReference type="AlphaFoldDB" id="A0A835I736"/>
<dbReference type="Proteomes" id="UP000631114">
    <property type="component" value="Unassembled WGS sequence"/>
</dbReference>
<comment type="caution">
    <text evidence="2">The sequence shown here is derived from an EMBL/GenBank/DDBJ whole genome shotgun (WGS) entry which is preliminary data.</text>
</comment>
<keyword evidence="3" id="KW-1185">Reference proteome</keyword>
<gene>
    <name evidence="2" type="ORF">IFM89_000199</name>
</gene>
<dbReference type="OrthoDB" id="1258984at2759"/>
<sequence length="95" mass="10626">MKEGDQKKLGVISFDESLTFLLGTANSNQSDREVVFIVASSNGFILYRSGRSSRNHYYVCNPITKQQVALPKPPNMGWDDCVLKDLYVKATNTHA</sequence>
<evidence type="ECO:0000259" key="1">
    <source>
        <dbReference type="Pfam" id="PF24750"/>
    </source>
</evidence>
<accession>A0A835I736</accession>
<evidence type="ECO:0000313" key="3">
    <source>
        <dbReference type="Proteomes" id="UP000631114"/>
    </source>
</evidence>
<name>A0A835I736_9MAGN</name>
<protein>
    <recommendedName>
        <fullName evidence="1">F-box protein At3g26010-like beta-propeller domain-containing protein</fullName>
    </recommendedName>
</protein>